<proteinExistence type="predicted"/>
<accession>A0ABN7SJU0</accession>
<reference evidence="1 2" key="1">
    <citation type="submission" date="2021-04" db="EMBL/GenBank/DDBJ databases">
        <authorList>
            <person name="Bliznina A."/>
        </authorList>
    </citation>
    <scope>NUCLEOTIDE SEQUENCE [LARGE SCALE GENOMIC DNA]</scope>
</reference>
<evidence type="ECO:0000313" key="1">
    <source>
        <dbReference type="EMBL" id="CAG5102717.1"/>
    </source>
</evidence>
<gene>
    <name evidence="1" type="ORF">OKIOD_LOCUS9197</name>
</gene>
<keyword evidence="2" id="KW-1185">Reference proteome</keyword>
<dbReference type="Proteomes" id="UP001158576">
    <property type="component" value="Chromosome 1"/>
</dbReference>
<organism evidence="1 2">
    <name type="scientific">Oikopleura dioica</name>
    <name type="common">Tunicate</name>
    <dbReference type="NCBI Taxonomy" id="34765"/>
    <lineage>
        <taxon>Eukaryota</taxon>
        <taxon>Metazoa</taxon>
        <taxon>Chordata</taxon>
        <taxon>Tunicata</taxon>
        <taxon>Appendicularia</taxon>
        <taxon>Copelata</taxon>
        <taxon>Oikopleuridae</taxon>
        <taxon>Oikopleura</taxon>
    </lineage>
</organism>
<name>A0ABN7SJU0_OIKDI</name>
<protein>
    <submittedName>
        <fullName evidence="1">Oidioi.mRNA.OKI2018_I69.chr1.g432.t1.cds</fullName>
    </submittedName>
</protein>
<dbReference type="EMBL" id="OU015566">
    <property type="protein sequence ID" value="CAG5102717.1"/>
    <property type="molecule type" value="Genomic_DNA"/>
</dbReference>
<sequence length="146" mass="16081">MGKKKVISRPLTPIPSWLKSQLKNAPIKDVVKSAANQSARALFTKAEKAASGAPFATLPRPRLPAIFETRAGKRKRISSPRYSPGAVRLSPELVSIDSAKVLPTKQEAVLIHRAPDGSILIPQEFTKVLIDFINTLQSEYEWANPR</sequence>
<evidence type="ECO:0000313" key="2">
    <source>
        <dbReference type="Proteomes" id="UP001158576"/>
    </source>
</evidence>